<dbReference type="EMBL" id="WOAA01000014">
    <property type="protein sequence ID" value="MUG67493.1"/>
    <property type="molecule type" value="Genomic_DNA"/>
</dbReference>
<dbReference type="InterPro" id="IPR037171">
    <property type="entry name" value="NagB/RpiA_transferase-like"/>
</dbReference>
<feature type="domain" description="LUD" evidence="1">
    <location>
        <begin position="73"/>
        <end position="251"/>
    </location>
</feature>
<dbReference type="SUPFAM" id="SSF100950">
    <property type="entry name" value="NagB/RpiA/CoA transferase-like"/>
    <property type="match status" value="1"/>
</dbReference>
<evidence type="ECO:0000259" key="1">
    <source>
        <dbReference type="Pfam" id="PF02589"/>
    </source>
</evidence>
<comment type="caution">
    <text evidence="2">The sequence shown here is derived from an EMBL/GenBank/DDBJ whole genome shotgun (WGS) entry which is preliminary data.</text>
</comment>
<dbReference type="RefSeq" id="WP_155618463.1">
    <property type="nucleotide sequence ID" value="NZ_WOAA01000014.1"/>
</dbReference>
<evidence type="ECO:0000313" key="3">
    <source>
        <dbReference type="Proteomes" id="UP000435177"/>
    </source>
</evidence>
<reference evidence="2 3" key="1">
    <citation type="submission" date="2019-11" db="EMBL/GenBank/DDBJ databases">
        <title>Draft genome sequences of five Paenibacillus species of dairy origin.</title>
        <authorList>
            <person name="Olajide A.M."/>
            <person name="Chen S."/>
            <person name="Lapointe G."/>
        </authorList>
    </citation>
    <scope>NUCLEOTIDE SEQUENCE [LARGE SCALE GENOMIC DNA]</scope>
    <source>
        <strain evidence="2 3">3CS1</strain>
    </source>
</reference>
<dbReference type="PANTHER" id="PTHR43682:SF1">
    <property type="entry name" value="LACTATE UTILIZATION PROTEIN C"/>
    <property type="match status" value="1"/>
</dbReference>
<proteinExistence type="predicted"/>
<dbReference type="InterPro" id="IPR003741">
    <property type="entry name" value="LUD_dom"/>
</dbReference>
<gene>
    <name evidence="2" type="ORF">GNP94_16010</name>
</gene>
<name>A0ABW9T2F9_9BACL</name>
<evidence type="ECO:0000313" key="2">
    <source>
        <dbReference type="EMBL" id="MUG67493.1"/>
    </source>
</evidence>
<keyword evidence="3" id="KW-1185">Reference proteome</keyword>
<dbReference type="Gene3D" id="3.40.50.10420">
    <property type="entry name" value="NagB/RpiA/CoA transferase-like"/>
    <property type="match status" value="1"/>
</dbReference>
<sequence length="256" mass="28526">MTAKPGGNPIAAAAQWADQLAELEAASRRKQEKFMNGIADRLGRERIRQRPEHPYRGAPEEWRRFEWSGEERIRQFTANFEMAGGHVVHLANMEQAARFMADKCAEMSAKTLLRQHEPALEQLGLERLLPDSEIHVWNTHEEMNWRAIAARSDIGIVIADHAVAYTGSLVVMSSEHKGRAVSLLPAVLMAVIPVERLRTRLGEVLVRLDEAGREQLPAGVHFISGPSRSADIENDLTIGVHGPGIVYAILVDTIEH</sequence>
<dbReference type="Pfam" id="PF02589">
    <property type="entry name" value="LUD_dom"/>
    <property type="match status" value="1"/>
</dbReference>
<protein>
    <submittedName>
        <fullName evidence="2">Lactate utilization protein C</fullName>
    </submittedName>
</protein>
<accession>A0ABW9T2F9</accession>
<organism evidence="2 3">
    <name type="scientific">Paenibacillus campinasensis</name>
    <dbReference type="NCBI Taxonomy" id="66347"/>
    <lineage>
        <taxon>Bacteria</taxon>
        <taxon>Bacillati</taxon>
        <taxon>Bacillota</taxon>
        <taxon>Bacilli</taxon>
        <taxon>Bacillales</taxon>
        <taxon>Paenibacillaceae</taxon>
        <taxon>Paenibacillus</taxon>
    </lineage>
</organism>
<dbReference type="Proteomes" id="UP000435177">
    <property type="component" value="Unassembled WGS sequence"/>
</dbReference>
<dbReference type="PANTHER" id="PTHR43682">
    <property type="entry name" value="LACTATE UTILIZATION PROTEIN C"/>
    <property type="match status" value="1"/>
</dbReference>
<dbReference type="InterPro" id="IPR024185">
    <property type="entry name" value="FTHF_cligase-like_sf"/>
</dbReference>